<feature type="non-terminal residue" evidence="1">
    <location>
        <position position="1"/>
    </location>
</feature>
<protein>
    <submittedName>
        <fullName evidence="1">Uncharacterized protein</fullName>
    </submittedName>
</protein>
<sequence length="86" mass="9279">EKDLLENGDQVIMFGGSSGIQRGRLRQGKVIVRRNTTSTGPVPSTMFNQFEVHPISGERFATDGDSGALVFQGSQGNLKNLRAIGM</sequence>
<dbReference type="EMBL" id="JBJQND010000002">
    <property type="protein sequence ID" value="KAL3886761.1"/>
    <property type="molecule type" value="Genomic_DNA"/>
</dbReference>
<feature type="non-terminal residue" evidence="1">
    <location>
        <position position="86"/>
    </location>
</feature>
<accession>A0ABD3XKP8</accession>
<organism evidence="1 2">
    <name type="scientific">Sinanodonta woodiana</name>
    <name type="common">Chinese pond mussel</name>
    <name type="synonym">Anodonta woodiana</name>
    <dbReference type="NCBI Taxonomy" id="1069815"/>
    <lineage>
        <taxon>Eukaryota</taxon>
        <taxon>Metazoa</taxon>
        <taxon>Spiralia</taxon>
        <taxon>Lophotrochozoa</taxon>
        <taxon>Mollusca</taxon>
        <taxon>Bivalvia</taxon>
        <taxon>Autobranchia</taxon>
        <taxon>Heteroconchia</taxon>
        <taxon>Palaeoheterodonta</taxon>
        <taxon>Unionida</taxon>
        <taxon>Unionoidea</taxon>
        <taxon>Unionidae</taxon>
        <taxon>Unioninae</taxon>
        <taxon>Sinanodonta</taxon>
    </lineage>
</organism>
<gene>
    <name evidence="1" type="ORF">ACJMK2_026734</name>
</gene>
<name>A0ABD3XKP8_SINWO</name>
<dbReference type="Proteomes" id="UP001634394">
    <property type="component" value="Unassembled WGS sequence"/>
</dbReference>
<proteinExistence type="predicted"/>
<evidence type="ECO:0000313" key="2">
    <source>
        <dbReference type="Proteomes" id="UP001634394"/>
    </source>
</evidence>
<dbReference type="AlphaFoldDB" id="A0ABD3XKP8"/>
<comment type="caution">
    <text evidence="1">The sequence shown here is derived from an EMBL/GenBank/DDBJ whole genome shotgun (WGS) entry which is preliminary data.</text>
</comment>
<reference evidence="1 2" key="1">
    <citation type="submission" date="2024-11" db="EMBL/GenBank/DDBJ databases">
        <title>Chromosome-level genome assembly of the freshwater bivalve Anodonta woodiana.</title>
        <authorList>
            <person name="Chen X."/>
        </authorList>
    </citation>
    <scope>NUCLEOTIDE SEQUENCE [LARGE SCALE GENOMIC DNA]</scope>
    <source>
        <strain evidence="1">MN2024</strain>
        <tissue evidence="1">Gills</tissue>
    </source>
</reference>
<evidence type="ECO:0000313" key="1">
    <source>
        <dbReference type="EMBL" id="KAL3886761.1"/>
    </source>
</evidence>
<keyword evidence="2" id="KW-1185">Reference proteome</keyword>